<proteinExistence type="predicted"/>
<accession>A0AAW1QY78</accession>
<evidence type="ECO:0000313" key="2">
    <source>
        <dbReference type="Proteomes" id="UP001445335"/>
    </source>
</evidence>
<evidence type="ECO:0000313" key="1">
    <source>
        <dbReference type="EMBL" id="KAK9826148.1"/>
    </source>
</evidence>
<sequence>MSCVRRIRRTMRATTSAAVVFCCIAVASGVLFDTPVFLGNGRSAPCPGEARSKYVSSTCYFVGPVIAAPLRNPAFQAVLQQVATARLAYDAGEPGS</sequence>
<gene>
    <name evidence="1" type="ORF">WJX81_000457</name>
</gene>
<dbReference type="Proteomes" id="UP001445335">
    <property type="component" value="Unassembled WGS sequence"/>
</dbReference>
<comment type="caution">
    <text evidence="1">The sequence shown here is derived from an EMBL/GenBank/DDBJ whole genome shotgun (WGS) entry which is preliminary data.</text>
</comment>
<dbReference type="AlphaFoldDB" id="A0AAW1QY78"/>
<dbReference type="EMBL" id="JALJOU010000067">
    <property type="protein sequence ID" value="KAK9826148.1"/>
    <property type="molecule type" value="Genomic_DNA"/>
</dbReference>
<reference evidence="1 2" key="1">
    <citation type="journal article" date="2024" name="Nat. Commun.">
        <title>Phylogenomics reveals the evolutionary origins of lichenization in chlorophyte algae.</title>
        <authorList>
            <person name="Puginier C."/>
            <person name="Libourel C."/>
            <person name="Otte J."/>
            <person name="Skaloud P."/>
            <person name="Haon M."/>
            <person name="Grisel S."/>
            <person name="Petersen M."/>
            <person name="Berrin J.G."/>
            <person name="Delaux P.M."/>
            <person name="Dal Grande F."/>
            <person name="Keller J."/>
        </authorList>
    </citation>
    <scope>NUCLEOTIDE SEQUENCE [LARGE SCALE GENOMIC DNA]</scope>
    <source>
        <strain evidence="1 2">SAG 245.80</strain>
    </source>
</reference>
<name>A0AAW1QY78_9CHLO</name>
<keyword evidence="2" id="KW-1185">Reference proteome</keyword>
<organism evidence="1 2">
    <name type="scientific">Elliptochloris bilobata</name>
    <dbReference type="NCBI Taxonomy" id="381761"/>
    <lineage>
        <taxon>Eukaryota</taxon>
        <taxon>Viridiplantae</taxon>
        <taxon>Chlorophyta</taxon>
        <taxon>core chlorophytes</taxon>
        <taxon>Trebouxiophyceae</taxon>
        <taxon>Trebouxiophyceae incertae sedis</taxon>
        <taxon>Elliptochloris clade</taxon>
        <taxon>Elliptochloris</taxon>
    </lineage>
</organism>
<protein>
    <submittedName>
        <fullName evidence="1">Uncharacterized protein</fullName>
    </submittedName>
</protein>